<keyword evidence="7 8" id="KW-0998">Cell outer membrane</keyword>
<dbReference type="InterPro" id="IPR037066">
    <property type="entry name" value="Plug_dom_sf"/>
</dbReference>
<proteinExistence type="inferred from homology"/>
<dbReference type="InterPro" id="IPR039426">
    <property type="entry name" value="TonB-dep_rcpt-like"/>
</dbReference>
<keyword evidence="4 8" id="KW-0812">Transmembrane</keyword>
<feature type="domain" description="TonB-dependent receptor plug" evidence="12">
    <location>
        <begin position="83"/>
        <end position="170"/>
    </location>
</feature>
<dbReference type="InterPro" id="IPR012910">
    <property type="entry name" value="Plug_dom"/>
</dbReference>
<evidence type="ECO:0000313" key="14">
    <source>
        <dbReference type="Proteomes" id="UP001629244"/>
    </source>
</evidence>
<dbReference type="PANTHER" id="PTHR47234">
    <property type="match status" value="1"/>
</dbReference>
<evidence type="ECO:0000256" key="1">
    <source>
        <dbReference type="ARBA" id="ARBA00004571"/>
    </source>
</evidence>
<evidence type="ECO:0000313" key="13">
    <source>
        <dbReference type="EMBL" id="MFL9842497.1"/>
    </source>
</evidence>
<dbReference type="Pfam" id="PF00593">
    <property type="entry name" value="TonB_dep_Rec_b-barrel"/>
    <property type="match status" value="1"/>
</dbReference>
<evidence type="ECO:0000256" key="5">
    <source>
        <dbReference type="ARBA" id="ARBA00023077"/>
    </source>
</evidence>
<keyword evidence="5 9" id="KW-0798">TonB box</keyword>
<sequence length="985" mass="104708">MRTKAALFVTACSLAFPAIAQEAPTTPPAQSEGESTEVLITGSRIKQDPSRSALPLEIFTTEDFTREGINSPEQLVSLLSTNGNGADNLASNTDVVSGAQRGTNGLSAANLRGQGSAATLVLLNGRRVAAHGLQGSAVDVNQIPFAAIERVEVLKDGASAIYGTDAIGGVMNFITKTDFEGLALNGFTDITERGDSPIYRLSATAGYGDLKSDGFNVMAAVSKSWNGILRGSSRDFVNGNQPDRGLSVDTRGTPIATMFANGPNAIFAPTGSLLSGVPLLIPGTTITANGGINILDLPGGAGCESFDGGMAYDDALWANASARYACAWDTGRAAILQQPLETLTYYSRATVALGKHTLFAEVTGSDADSSKQFSSNQYAGNTSTTPLYYPLNALTQSTYNEVYNALLAVFPGIAANYGKPIAYRWRCEACGPREYETNTKTLRAAIGIDGPLFGGWDYRAGASYARSESTSVLGTGYSYRGIFSSSARATASGVPGATSGSIDPRAPTAPGATAPGIVGLLNSGIINPFSLTQTPEAMAALDAVSAKGVRLYGGRYEVRQFDASISGSLFNLPGGAVQMAVGIDYRRESYSFNGSADAELDRPEIFNVAFDNANALTEKSRDVKAAYAEVLIPIFEPLEITVAGRVDDYTGFGSTFNPKVSARFTPVDWLMFRGSYNTGFRVPTFNQIFNGQTLSPNPTTNSLVDPSTCPSGVVSTTDPNCAAINPDTLSGGNPNVGPETSDQYSIGVVFRPAPRFSASVDFWSIAVDDTIGALTLRQLFDNYQFFGDRIIRTGGIITQVDLTADNIGSRRTKGLEFALRGGFDGLGGMFDIGMNGTWLLEKKERFLPTAPYTDIVGVFSYAGDLGLEWKHNAWVSFATEDTSVTFSQIYRSGYENNGLPSLANNQSATRPNYNERVDAYIIYNLSVTQRVRDGFKLTAGIRNVFDTDPPFAITYDSNTGAGSSWEPRVADPRGRSFTIAAEVKF</sequence>
<evidence type="ECO:0000256" key="6">
    <source>
        <dbReference type="ARBA" id="ARBA00023136"/>
    </source>
</evidence>
<dbReference type="PANTHER" id="PTHR47234:SF2">
    <property type="entry name" value="TONB-DEPENDENT RECEPTOR"/>
    <property type="match status" value="1"/>
</dbReference>
<evidence type="ECO:0000259" key="11">
    <source>
        <dbReference type="Pfam" id="PF00593"/>
    </source>
</evidence>
<dbReference type="Pfam" id="PF07715">
    <property type="entry name" value="Plug"/>
    <property type="match status" value="1"/>
</dbReference>
<reference evidence="13 14" key="1">
    <citation type="submission" date="2024-06" db="EMBL/GenBank/DDBJ databases">
        <authorList>
            <person name="Kaempfer P."/>
            <person name="Viver T."/>
        </authorList>
    </citation>
    <scope>NUCLEOTIDE SEQUENCE [LARGE SCALE GENOMIC DNA]</scope>
    <source>
        <strain evidence="13 14">ST-64</strain>
    </source>
</reference>
<evidence type="ECO:0000256" key="4">
    <source>
        <dbReference type="ARBA" id="ARBA00022692"/>
    </source>
</evidence>
<dbReference type="PROSITE" id="PS52016">
    <property type="entry name" value="TONB_DEPENDENT_REC_3"/>
    <property type="match status" value="1"/>
</dbReference>
<dbReference type="EMBL" id="JBELQC010000003">
    <property type="protein sequence ID" value="MFL9842497.1"/>
    <property type="molecule type" value="Genomic_DNA"/>
</dbReference>
<dbReference type="Proteomes" id="UP001629244">
    <property type="component" value="Unassembled WGS sequence"/>
</dbReference>
<keyword evidence="10" id="KW-0732">Signal</keyword>
<comment type="caution">
    <text evidence="13">The sequence shown here is derived from an EMBL/GenBank/DDBJ whole genome shotgun (WGS) entry which is preliminary data.</text>
</comment>
<keyword evidence="3 8" id="KW-1134">Transmembrane beta strand</keyword>
<keyword evidence="2 8" id="KW-0813">Transport</keyword>
<comment type="similarity">
    <text evidence="8 9">Belongs to the TonB-dependent receptor family.</text>
</comment>
<name>A0ABW8YSW1_9SPHN</name>
<dbReference type="Gene3D" id="2.170.130.10">
    <property type="entry name" value="TonB-dependent receptor, plug domain"/>
    <property type="match status" value="1"/>
</dbReference>
<evidence type="ECO:0000259" key="12">
    <source>
        <dbReference type="Pfam" id="PF07715"/>
    </source>
</evidence>
<organism evidence="13 14">
    <name type="scientific">Sphingomonas plantiphila</name>
    <dbReference type="NCBI Taxonomy" id="3163295"/>
    <lineage>
        <taxon>Bacteria</taxon>
        <taxon>Pseudomonadati</taxon>
        <taxon>Pseudomonadota</taxon>
        <taxon>Alphaproteobacteria</taxon>
        <taxon>Sphingomonadales</taxon>
        <taxon>Sphingomonadaceae</taxon>
        <taxon>Sphingomonas</taxon>
    </lineage>
</organism>
<evidence type="ECO:0000256" key="10">
    <source>
        <dbReference type="SAM" id="SignalP"/>
    </source>
</evidence>
<keyword evidence="13" id="KW-0675">Receptor</keyword>
<dbReference type="InterPro" id="IPR036942">
    <property type="entry name" value="Beta-barrel_TonB_sf"/>
</dbReference>
<evidence type="ECO:0000256" key="8">
    <source>
        <dbReference type="PROSITE-ProRule" id="PRU01360"/>
    </source>
</evidence>
<keyword evidence="14" id="KW-1185">Reference proteome</keyword>
<accession>A0ABW8YSW1</accession>
<evidence type="ECO:0000256" key="7">
    <source>
        <dbReference type="ARBA" id="ARBA00023237"/>
    </source>
</evidence>
<keyword evidence="6 8" id="KW-0472">Membrane</keyword>
<dbReference type="Gene3D" id="2.40.170.20">
    <property type="entry name" value="TonB-dependent receptor, beta-barrel domain"/>
    <property type="match status" value="1"/>
</dbReference>
<protein>
    <submittedName>
        <fullName evidence="13">TonB-dependent receptor</fullName>
    </submittedName>
</protein>
<feature type="signal peptide" evidence="10">
    <location>
        <begin position="1"/>
        <end position="20"/>
    </location>
</feature>
<evidence type="ECO:0000256" key="2">
    <source>
        <dbReference type="ARBA" id="ARBA00022448"/>
    </source>
</evidence>
<comment type="subcellular location">
    <subcellularLocation>
        <location evidence="1 8">Cell outer membrane</location>
        <topology evidence="1 8">Multi-pass membrane protein</topology>
    </subcellularLocation>
</comment>
<dbReference type="InterPro" id="IPR000531">
    <property type="entry name" value="Beta-barrel_TonB"/>
</dbReference>
<feature type="domain" description="TonB-dependent receptor-like beta-barrel" evidence="11">
    <location>
        <begin position="434"/>
        <end position="944"/>
    </location>
</feature>
<dbReference type="SUPFAM" id="SSF56935">
    <property type="entry name" value="Porins"/>
    <property type="match status" value="1"/>
</dbReference>
<feature type="chain" id="PRO_5046324362" evidence="10">
    <location>
        <begin position="21"/>
        <end position="985"/>
    </location>
</feature>
<dbReference type="RefSeq" id="WP_408080215.1">
    <property type="nucleotide sequence ID" value="NZ_JBELQC010000003.1"/>
</dbReference>
<gene>
    <name evidence="13" type="ORF">ABS767_16120</name>
</gene>
<evidence type="ECO:0000256" key="3">
    <source>
        <dbReference type="ARBA" id="ARBA00022452"/>
    </source>
</evidence>
<evidence type="ECO:0000256" key="9">
    <source>
        <dbReference type="RuleBase" id="RU003357"/>
    </source>
</evidence>